<keyword evidence="5" id="KW-0539">Nucleus</keyword>
<dbReference type="Proteomes" id="UP000324832">
    <property type="component" value="Unassembled WGS sequence"/>
</dbReference>
<feature type="compositionally biased region" description="Pro residues" evidence="6">
    <location>
        <begin position="324"/>
        <end position="367"/>
    </location>
</feature>
<dbReference type="AlphaFoldDB" id="A0A5E4R359"/>
<feature type="domain" description="PSP proline-rich" evidence="7">
    <location>
        <begin position="223"/>
        <end position="275"/>
    </location>
</feature>
<proteinExistence type="predicted"/>
<keyword evidence="3" id="KW-0863">Zinc-finger</keyword>
<evidence type="ECO:0000313" key="8">
    <source>
        <dbReference type="EMBL" id="VVD04413.1"/>
    </source>
</evidence>
<dbReference type="Pfam" id="PF04046">
    <property type="entry name" value="PSP"/>
    <property type="match status" value="1"/>
</dbReference>
<protein>
    <recommendedName>
        <fullName evidence="7">PSP proline-rich domain-containing protein</fullName>
    </recommendedName>
</protein>
<dbReference type="InterPro" id="IPR006568">
    <property type="entry name" value="PSP_pro-rich"/>
</dbReference>
<sequence length="625" mass="68659">MSKRKAAVNDIIYELDNEDILSSGDESKEPKVNRTDINETNAIISEIEKESEAINSVAPATESCIVVPNENCNGGKTNSLAAVSAINNETAVRCENTTDNLNNKNVIYNDVEIDSPATNSDLGVVGCENRTPLVSVKFKDRKLARYLKKQVKELLLKLIKKQGNVDCTDRDTDTELDIWPDDLCQEEPVKMNTGDGLFFVDTNPKYVKYEVPVRYHVENEQKYGHLIPGRISGQLRSALGLKHNELPLHVYKMRLLGYPPGWLEEARISHSGITMFDSTGNAILDPEEESGEVCESGTKDKFDIKKILDFPGFNVKAKVEAFPSVPPLPDEEPPAQPPPPSSPPPLPTSPPPPPMSPPPPPTSPPMVPRTLLTSIQAQERDADSSDLEIIEVMQVPDIPIPAGFITIDDADDDISQSSICSSPTIDDLENKKLIILDAIKSAEVATDSGTDLDISKDADLSEDKSQHSLITIDVDDITSQTDEDDGSVMIIDETDGISCNNTDKNDAELSFDINKRESMTDKSEVEGPNNHCNQLLLTPVQKTKDSSTDLRTPEQKTGDVKKTVYGTPVLNVASPYLKLPSGDKFAKDICDVIYFENLPNSVGKYKKITGLLKKVKSEVEKIQDS</sequence>
<evidence type="ECO:0000256" key="2">
    <source>
        <dbReference type="ARBA" id="ARBA00022723"/>
    </source>
</evidence>
<accession>A0A5E4R359</accession>
<dbReference type="PANTHER" id="PTHR13316:SF0">
    <property type="entry name" value="ZINC FINGER CCHC DOMAIN-CONTAINING PROTEIN 8"/>
    <property type="match status" value="1"/>
</dbReference>
<evidence type="ECO:0000256" key="1">
    <source>
        <dbReference type="ARBA" id="ARBA00004123"/>
    </source>
</evidence>
<evidence type="ECO:0000256" key="5">
    <source>
        <dbReference type="ARBA" id="ARBA00023242"/>
    </source>
</evidence>
<evidence type="ECO:0000256" key="6">
    <source>
        <dbReference type="SAM" id="MobiDB-lite"/>
    </source>
</evidence>
<feature type="region of interest" description="Disordered" evidence="6">
    <location>
        <begin position="324"/>
        <end position="368"/>
    </location>
</feature>
<organism evidence="8 9">
    <name type="scientific">Leptidea sinapis</name>
    <dbReference type="NCBI Taxonomy" id="189913"/>
    <lineage>
        <taxon>Eukaryota</taxon>
        <taxon>Metazoa</taxon>
        <taxon>Ecdysozoa</taxon>
        <taxon>Arthropoda</taxon>
        <taxon>Hexapoda</taxon>
        <taxon>Insecta</taxon>
        <taxon>Pterygota</taxon>
        <taxon>Neoptera</taxon>
        <taxon>Endopterygota</taxon>
        <taxon>Lepidoptera</taxon>
        <taxon>Glossata</taxon>
        <taxon>Ditrysia</taxon>
        <taxon>Papilionoidea</taxon>
        <taxon>Pieridae</taxon>
        <taxon>Dismorphiinae</taxon>
        <taxon>Leptidea</taxon>
    </lineage>
</organism>
<dbReference type="SMART" id="SM00581">
    <property type="entry name" value="PSP"/>
    <property type="match status" value="1"/>
</dbReference>
<evidence type="ECO:0000259" key="7">
    <source>
        <dbReference type="SMART" id="SM00581"/>
    </source>
</evidence>
<dbReference type="InterPro" id="IPR052115">
    <property type="entry name" value="NEXT_complex_subunit_ZCCHC8"/>
</dbReference>
<name>A0A5E4R359_9NEOP</name>
<gene>
    <name evidence="8" type="ORF">LSINAPIS_LOCUS14171</name>
</gene>
<dbReference type="GO" id="GO:0003723">
    <property type="term" value="F:RNA binding"/>
    <property type="evidence" value="ECO:0007669"/>
    <property type="project" value="TreeGrafter"/>
</dbReference>
<comment type="subcellular location">
    <subcellularLocation>
        <location evidence="1">Nucleus</location>
    </subcellularLocation>
</comment>
<evidence type="ECO:0000256" key="3">
    <source>
        <dbReference type="ARBA" id="ARBA00022771"/>
    </source>
</evidence>
<keyword evidence="4" id="KW-0862">Zinc</keyword>
<dbReference type="GO" id="GO:0008270">
    <property type="term" value="F:zinc ion binding"/>
    <property type="evidence" value="ECO:0007669"/>
    <property type="project" value="UniProtKB-KW"/>
</dbReference>
<dbReference type="EMBL" id="FZQP02006861">
    <property type="protein sequence ID" value="VVD04413.1"/>
    <property type="molecule type" value="Genomic_DNA"/>
</dbReference>
<keyword evidence="2" id="KW-0479">Metal-binding</keyword>
<evidence type="ECO:0000256" key="4">
    <source>
        <dbReference type="ARBA" id="ARBA00022833"/>
    </source>
</evidence>
<reference evidence="8 9" key="1">
    <citation type="submission" date="2017-07" db="EMBL/GenBank/DDBJ databases">
        <authorList>
            <person name="Talla V."/>
            <person name="Backstrom N."/>
        </authorList>
    </citation>
    <scope>NUCLEOTIDE SEQUENCE [LARGE SCALE GENOMIC DNA]</scope>
</reference>
<keyword evidence="9" id="KW-1185">Reference proteome</keyword>
<dbReference type="PANTHER" id="PTHR13316">
    <property type="entry name" value="ZINC FINGER, CCHC DOMAIN CONTAINING 8"/>
    <property type="match status" value="1"/>
</dbReference>
<dbReference type="GO" id="GO:0071013">
    <property type="term" value="C:catalytic step 2 spliceosome"/>
    <property type="evidence" value="ECO:0007669"/>
    <property type="project" value="TreeGrafter"/>
</dbReference>
<evidence type="ECO:0000313" key="9">
    <source>
        <dbReference type="Proteomes" id="UP000324832"/>
    </source>
</evidence>